<proteinExistence type="inferred from homology"/>
<evidence type="ECO:0000313" key="7">
    <source>
        <dbReference type="EMBL" id="OCX25850.1"/>
    </source>
</evidence>
<keyword evidence="4" id="KW-0274">FAD</keyword>
<dbReference type="GO" id="GO:0022904">
    <property type="term" value="P:respiratory electron transport chain"/>
    <property type="evidence" value="ECO:0007669"/>
    <property type="project" value="TreeGrafter"/>
</dbReference>
<evidence type="ECO:0000256" key="2">
    <source>
        <dbReference type="ARBA" id="ARBA00008000"/>
    </source>
</evidence>
<dbReference type="InterPro" id="IPR051264">
    <property type="entry name" value="FAD-oxidored/transferase_4"/>
</dbReference>
<dbReference type="PANTHER" id="PTHR43716:SF1">
    <property type="entry name" value="D-2-HYDROXYGLUTARATE DEHYDROGENASE, MITOCHONDRIAL"/>
    <property type="match status" value="1"/>
</dbReference>
<organism evidence="7 8">
    <name type="scientific">Pseudomonas graminis</name>
    <dbReference type="NCBI Taxonomy" id="158627"/>
    <lineage>
        <taxon>Bacteria</taxon>
        <taxon>Pseudomonadati</taxon>
        <taxon>Pseudomonadota</taxon>
        <taxon>Gammaproteobacteria</taxon>
        <taxon>Pseudomonadales</taxon>
        <taxon>Pseudomonadaceae</taxon>
        <taxon>Pseudomonas</taxon>
    </lineage>
</organism>
<sequence length="463" mass="49386">MSDLQQTIRQLRQALGDAQVLTGEAISPRHYSDWTRHAPACPAALLLPTSTEQVSLALRICNAAGQSVVPQGGMTGLAGGAVPRTTDIALSLDRLRGIEEIDTAAATVSVRAGTTLEDIQHAVADAGFLFPLDLGARGSCQIGGNIATNAGGNAVIRYGMTRDLVLGLEVVLADGRVLDLMNKMIKNNCGYDLKQCFIGSEGTLGVITRAVLKMAPPPGPTTTLLCALPDYPSAVALLRRIQSSVGTPQAYELMWQDFFRLGVSWLATSTQEKPVAPMPDHHPLYVLLESSAPGDALEQILAAAIEAGEVVDAILATSQTQARGLWKIREATGEFPQRMAPLNFDISLPIGRIGEFAERCRERIDARWPGNRSVYFGHIGDSNLHLTVDCNSLPQPAPVLEIEGLVYSAVGELGGAVSAEHGIGLLKREFLHHSVSVEALQVMAELKRSFDPNGILNPGKILG</sequence>
<comment type="caution">
    <text evidence="7">The sequence shown here is derived from an EMBL/GenBank/DDBJ whole genome shotgun (WGS) entry which is preliminary data.</text>
</comment>
<dbReference type="PANTHER" id="PTHR43716">
    <property type="entry name" value="D-2-HYDROXYGLUTARATE DEHYDROGENASE, MITOCHONDRIAL"/>
    <property type="match status" value="1"/>
</dbReference>
<dbReference type="Pfam" id="PF02913">
    <property type="entry name" value="FAD-oxidase_C"/>
    <property type="match status" value="1"/>
</dbReference>
<evidence type="ECO:0000313" key="8">
    <source>
        <dbReference type="Proteomes" id="UP000095143"/>
    </source>
</evidence>
<dbReference type="SUPFAM" id="SSF56176">
    <property type="entry name" value="FAD-binding/transporter-associated domain-like"/>
    <property type="match status" value="1"/>
</dbReference>
<comment type="similarity">
    <text evidence="2">Belongs to the FAD-binding oxidoreductase/transferase type 4 family.</text>
</comment>
<evidence type="ECO:0000259" key="6">
    <source>
        <dbReference type="PROSITE" id="PS51387"/>
    </source>
</evidence>
<keyword evidence="5" id="KW-0560">Oxidoreductase</keyword>
<dbReference type="OrthoDB" id="9811557at2"/>
<dbReference type="Pfam" id="PF01565">
    <property type="entry name" value="FAD_binding_4"/>
    <property type="match status" value="1"/>
</dbReference>
<evidence type="ECO:0000256" key="5">
    <source>
        <dbReference type="ARBA" id="ARBA00023002"/>
    </source>
</evidence>
<evidence type="ECO:0000256" key="4">
    <source>
        <dbReference type="ARBA" id="ARBA00022827"/>
    </source>
</evidence>
<dbReference type="InterPro" id="IPR016166">
    <property type="entry name" value="FAD-bd_PCMH"/>
</dbReference>
<accession>A0A1C2EFT3</accession>
<keyword evidence="3" id="KW-0285">Flavoprotein</keyword>
<protein>
    <submittedName>
        <fullName evidence="7">FAD-linked oxidase</fullName>
    </submittedName>
</protein>
<reference evidence="7 8" key="1">
    <citation type="submission" date="2016-08" db="EMBL/GenBank/DDBJ databases">
        <title>Whole genome sequence of Pseudomonas graminis strain UASWS1507, a potential biological control agent for agriculture.</title>
        <authorList>
            <person name="Crovadore J."/>
            <person name="Calmin G."/>
            <person name="Chablais R."/>
            <person name="Cochard B."/>
            <person name="Lefort F."/>
        </authorList>
    </citation>
    <scope>NUCLEOTIDE SEQUENCE [LARGE SCALE GENOMIC DNA]</scope>
    <source>
        <strain evidence="7 8">UASWS1507</strain>
    </source>
</reference>
<dbReference type="Gene3D" id="3.30.70.2740">
    <property type="match status" value="1"/>
</dbReference>
<dbReference type="InterPro" id="IPR004113">
    <property type="entry name" value="FAD-bd_oxidored_4_C"/>
</dbReference>
<evidence type="ECO:0000256" key="1">
    <source>
        <dbReference type="ARBA" id="ARBA00001974"/>
    </source>
</evidence>
<dbReference type="Gene3D" id="1.10.45.10">
    <property type="entry name" value="Vanillyl-alcohol Oxidase, Chain A, domain 4"/>
    <property type="match status" value="1"/>
</dbReference>
<dbReference type="InterPro" id="IPR016164">
    <property type="entry name" value="FAD-linked_Oxase-like_C"/>
</dbReference>
<name>A0A1C2EFT3_9PSED</name>
<gene>
    <name evidence="7" type="ORF">BBI10_00720</name>
</gene>
<dbReference type="InterPro" id="IPR006094">
    <property type="entry name" value="Oxid_FAD_bind_N"/>
</dbReference>
<dbReference type="InterPro" id="IPR016169">
    <property type="entry name" value="FAD-bd_PCMH_sub2"/>
</dbReference>
<dbReference type="InterPro" id="IPR036318">
    <property type="entry name" value="FAD-bd_PCMH-like_sf"/>
</dbReference>
<dbReference type="InterPro" id="IPR016171">
    <property type="entry name" value="Vanillyl_alc_oxidase_C-sub2"/>
</dbReference>
<dbReference type="SUPFAM" id="SSF55103">
    <property type="entry name" value="FAD-linked oxidases, C-terminal domain"/>
    <property type="match status" value="1"/>
</dbReference>
<dbReference type="GO" id="GO:0071949">
    <property type="term" value="F:FAD binding"/>
    <property type="evidence" value="ECO:0007669"/>
    <property type="project" value="InterPro"/>
</dbReference>
<dbReference type="RefSeq" id="WP_065986107.1">
    <property type="nucleotide sequence ID" value="NZ_MDEN01000042.1"/>
</dbReference>
<dbReference type="AlphaFoldDB" id="A0A1C2EFT3"/>
<dbReference type="Gene3D" id="3.30.70.2190">
    <property type="match status" value="1"/>
</dbReference>
<evidence type="ECO:0000256" key="3">
    <source>
        <dbReference type="ARBA" id="ARBA00022630"/>
    </source>
</evidence>
<feature type="domain" description="FAD-binding PCMH-type" evidence="6">
    <location>
        <begin position="38"/>
        <end position="217"/>
    </location>
</feature>
<dbReference type="Gene3D" id="3.30.465.10">
    <property type="match status" value="1"/>
</dbReference>
<dbReference type="FunFam" id="1.10.45.10:FF:000001">
    <property type="entry name" value="D-lactate dehydrogenase mitochondrial"/>
    <property type="match status" value="1"/>
</dbReference>
<dbReference type="GO" id="GO:0016491">
    <property type="term" value="F:oxidoreductase activity"/>
    <property type="evidence" value="ECO:0007669"/>
    <property type="project" value="UniProtKB-KW"/>
</dbReference>
<dbReference type="PROSITE" id="PS51387">
    <property type="entry name" value="FAD_PCMH"/>
    <property type="match status" value="1"/>
</dbReference>
<dbReference type="EMBL" id="MDEN01000042">
    <property type="protein sequence ID" value="OCX25850.1"/>
    <property type="molecule type" value="Genomic_DNA"/>
</dbReference>
<comment type="cofactor">
    <cofactor evidence="1">
        <name>FAD</name>
        <dbReference type="ChEBI" id="CHEBI:57692"/>
    </cofactor>
</comment>
<dbReference type="Proteomes" id="UP000095143">
    <property type="component" value="Unassembled WGS sequence"/>
</dbReference>